<name>A0A1C7LLB2_GRIFR</name>
<gene>
    <name evidence="2" type="ORF">A0H81_14600</name>
</gene>
<proteinExistence type="predicted"/>
<dbReference type="EMBL" id="LUGG01000044">
    <property type="protein sequence ID" value="OBZ65430.1"/>
    <property type="molecule type" value="Genomic_DNA"/>
</dbReference>
<accession>A0A1C7LLB2</accession>
<comment type="caution">
    <text evidence="2">The sequence shown here is derived from an EMBL/GenBank/DDBJ whole genome shotgun (WGS) entry which is preliminary data.</text>
</comment>
<sequence>MIPEHLAGHFTECLSHLVFASIPAGQKTLALIDPTTGKLEQYTLVKVNNCPAECPAPTVHARSRLSRRTLSEGGLALPREPSALRSRHIRSVRYSEKSLLNISLDMLRKMDDSTWPTHPEPKALIGRSSSPPHRLKMSASFTRFGIPFTGDDSNPSLLNESYPPDISSPSPFPILRLPSGFSRQ</sequence>
<evidence type="ECO:0000313" key="2">
    <source>
        <dbReference type="EMBL" id="OBZ65430.1"/>
    </source>
</evidence>
<reference evidence="2 3" key="1">
    <citation type="submission" date="2016-03" db="EMBL/GenBank/DDBJ databases">
        <title>Whole genome sequencing of Grifola frondosa 9006-11.</title>
        <authorList>
            <person name="Min B."/>
            <person name="Park H."/>
            <person name="Kim J.-G."/>
            <person name="Cho H."/>
            <person name="Oh Y.-L."/>
            <person name="Kong W.-S."/>
            <person name="Choi I.-G."/>
        </authorList>
    </citation>
    <scope>NUCLEOTIDE SEQUENCE [LARGE SCALE GENOMIC DNA]</scope>
    <source>
        <strain evidence="2 3">9006-11</strain>
    </source>
</reference>
<organism evidence="2 3">
    <name type="scientific">Grifola frondosa</name>
    <name type="common">Maitake</name>
    <name type="synonym">Polyporus frondosus</name>
    <dbReference type="NCBI Taxonomy" id="5627"/>
    <lineage>
        <taxon>Eukaryota</taxon>
        <taxon>Fungi</taxon>
        <taxon>Dikarya</taxon>
        <taxon>Basidiomycota</taxon>
        <taxon>Agaricomycotina</taxon>
        <taxon>Agaricomycetes</taxon>
        <taxon>Polyporales</taxon>
        <taxon>Grifolaceae</taxon>
        <taxon>Grifola</taxon>
    </lineage>
</organism>
<dbReference type="Proteomes" id="UP000092993">
    <property type="component" value="Unassembled WGS sequence"/>
</dbReference>
<evidence type="ECO:0000313" key="3">
    <source>
        <dbReference type="Proteomes" id="UP000092993"/>
    </source>
</evidence>
<dbReference type="OrthoDB" id="2788708at2759"/>
<evidence type="ECO:0000256" key="1">
    <source>
        <dbReference type="SAM" id="MobiDB-lite"/>
    </source>
</evidence>
<keyword evidence="3" id="KW-1185">Reference proteome</keyword>
<protein>
    <submittedName>
        <fullName evidence="2">Uncharacterized protein</fullName>
    </submittedName>
</protein>
<dbReference type="AlphaFoldDB" id="A0A1C7LLB2"/>
<feature type="region of interest" description="Disordered" evidence="1">
    <location>
        <begin position="152"/>
        <end position="184"/>
    </location>
</feature>